<dbReference type="PROSITE" id="PS50931">
    <property type="entry name" value="HTH_LYSR"/>
    <property type="match status" value="1"/>
</dbReference>
<evidence type="ECO:0000256" key="4">
    <source>
        <dbReference type="ARBA" id="ARBA00023163"/>
    </source>
</evidence>
<proteinExistence type="inferred from homology"/>
<keyword evidence="4" id="KW-0804">Transcription</keyword>
<evidence type="ECO:0000313" key="12">
    <source>
        <dbReference type="Proteomes" id="UP000544107"/>
    </source>
</evidence>
<dbReference type="GO" id="GO:0006351">
    <property type="term" value="P:DNA-templated transcription"/>
    <property type="evidence" value="ECO:0007669"/>
    <property type="project" value="TreeGrafter"/>
</dbReference>
<protein>
    <recommendedName>
        <fullName evidence="6">HTH-type transcriptional regulator TtuA</fullName>
    </recommendedName>
    <alternativeName>
        <fullName evidence="7">Tartrate utilization transcriptional regulator</fullName>
    </alternativeName>
</protein>
<evidence type="ECO:0000256" key="2">
    <source>
        <dbReference type="ARBA" id="ARBA00023015"/>
    </source>
</evidence>
<dbReference type="GO" id="GO:0043565">
    <property type="term" value="F:sequence-specific DNA binding"/>
    <property type="evidence" value="ECO:0007669"/>
    <property type="project" value="TreeGrafter"/>
</dbReference>
<dbReference type="Pfam" id="PF03466">
    <property type="entry name" value="LysR_substrate"/>
    <property type="match status" value="1"/>
</dbReference>
<dbReference type="SUPFAM" id="SSF53850">
    <property type="entry name" value="Periplasmic binding protein-like II"/>
    <property type="match status" value="1"/>
</dbReference>
<comment type="caution">
    <text evidence="10">The sequence shown here is derived from an EMBL/GenBank/DDBJ whole genome shotgun (WGS) entry which is preliminary data.</text>
</comment>
<reference evidence="9 12" key="2">
    <citation type="submission" date="2020-08" db="EMBL/GenBank/DDBJ databases">
        <title>Genomic Encyclopedia of Type Strains, Phase IV (KMG-IV): sequencing the most valuable type-strain genomes for metagenomic binning, comparative biology and taxonomic classification.</title>
        <authorList>
            <person name="Goeker M."/>
        </authorList>
    </citation>
    <scope>NUCLEOTIDE SEQUENCE [LARGE SCALE GENOMIC DNA]</scope>
    <source>
        <strain evidence="9 12">DSM 100021</strain>
    </source>
</reference>
<dbReference type="Proteomes" id="UP000185598">
    <property type="component" value="Unassembled WGS sequence"/>
</dbReference>
<evidence type="ECO:0000256" key="6">
    <source>
        <dbReference type="ARBA" id="ARBA00067332"/>
    </source>
</evidence>
<organism evidence="10 11">
    <name type="scientific">Allorhizobium taibaishanense</name>
    <dbReference type="NCBI Taxonomy" id="887144"/>
    <lineage>
        <taxon>Bacteria</taxon>
        <taxon>Pseudomonadati</taxon>
        <taxon>Pseudomonadota</taxon>
        <taxon>Alphaproteobacteria</taxon>
        <taxon>Hyphomicrobiales</taxon>
        <taxon>Rhizobiaceae</taxon>
        <taxon>Rhizobium/Agrobacterium group</taxon>
        <taxon>Allorhizobium</taxon>
    </lineage>
</organism>
<evidence type="ECO:0000256" key="1">
    <source>
        <dbReference type="ARBA" id="ARBA00009437"/>
    </source>
</evidence>
<feature type="domain" description="HTH lysR-type" evidence="8">
    <location>
        <begin position="4"/>
        <end position="61"/>
    </location>
</feature>
<dbReference type="OrthoDB" id="9813056at2"/>
<dbReference type="InterPro" id="IPR058163">
    <property type="entry name" value="LysR-type_TF_proteobact-type"/>
</dbReference>
<evidence type="ECO:0000313" key="11">
    <source>
        <dbReference type="Proteomes" id="UP000185598"/>
    </source>
</evidence>
<dbReference type="InterPro" id="IPR000847">
    <property type="entry name" value="LysR_HTH_N"/>
</dbReference>
<dbReference type="RefSeq" id="WP_075613490.1">
    <property type="nucleotide sequence ID" value="NZ_JACIED010000005.1"/>
</dbReference>
<dbReference type="PANTHER" id="PTHR30537">
    <property type="entry name" value="HTH-TYPE TRANSCRIPTIONAL REGULATOR"/>
    <property type="match status" value="1"/>
</dbReference>
<evidence type="ECO:0000313" key="10">
    <source>
        <dbReference type="EMBL" id="OLP50785.1"/>
    </source>
</evidence>
<dbReference type="EMBL" id="JACIED010000005">
    <property type="protein sequence ID" value="MBB4009709.1"/>
    <property type="molecule type" value="Genomic_DNA"/>
</dbReference>
<dbReference type="AlphaFoldDB" id="A0A1Q9A871"/>
<evidence type="ECO:0000256" key="5">
    <source>
        <dbReference type="ARBA" id="ARBA00054626"/>
    </source>
</evidence>
<dbReference type="FunFam" id="1.10.10.10:FF:000001">
    <property type="entry name" value="LysR family transcriptional regulator"/>
    <property type="match status" value="1"/>
</dbReference>
<dbReference type="GO" id="GO:0003700">
    <property type="term" value="F:DNA-binding transcription factor activity"/>
    <property type="evidence" value="ECO:0007669"/>
    <property type="project" value="InterPro"/>
</dbReference>
<keyword evidence="3 9" id="KW-0238">DNA-binding</keyword>
<dbReference type="InterPro" id="IPR036388">
    <property type="entry name" value="WH-like_DNA-bd_sf"/>
</dbReference>
<dbReference type="SUPFAM" id="SSF46785">
    <property type="entry name" value="Winged helix' DNA-binding domain"/>
    <property type="match status" value="1"/>
</dbReference>
<dbReference type="InterPro" id="IPR005119">
    <property type="entry name" value="LysR_subst-bd"/>
</dbReference>
<comment type="function">
    <text evidence="5">Transcriptional regulator of the ttuABCDE tartrate utilization operon.</text>
</comment>
<reference evidence="10 11" key="1">
    <citation type="submission" date="2016-09" db="EMBL/GenBank/DDBJ databases">
        <title>Rhizobium oryziradicis sp. nov., isolated from the root of rice.</title>
        <authorList>
            <person name="Zhao J."/>
            <person name="Zhang X."/>
        </authorList>
    </citation>
    <scope>NUCLEOTIDE SEQUENCE [LARGE SCALE GENOMIC DNA]</scope>
    <source>
        <strain evidence="10 11">14971</strain>
    </source>
</reference>
<dbReference type="InterPro" id="IPR036390">
    <property type="entry name" value="WH_DNA-bd_sf"/>
</dbReference>
<comment type="similarity">
    <text evidence="1">Belongs to the LysR transcriptional regulatory family.</text>
</comment>
<keyword evidence="11" id="KW-1185">Reference proteome</keyword>
<keyword evidence="2" id="KW-0805">Transcription regulation</keyword>
<evidence type="ECO:0000256" key="7">
    <source>
        <dbReference type="ARBA" id="ARBA00083243"/>
    </source>
</evidence>
<accession>A0A1Q9A871</accession>
<evidence type="ECO:0000259" key="8">
    <source>
        <dbReference type="PROSITE" id="PS50931"/>
    </source>
</evidence>
<gene>
    <name evidence="10" type="ORF">BJF91_05905</name>
    <name evidence="9" type="ORF">GGQ71_003997</name>
</gene>
<evidence type="ECO:0000313" key="9">
    <source>
        <dbReference type="EMBL" id="MBB4009709.1"/>
    </source>
</evidence>
<dbReference type="Gene3D" id="1.10.10.10">
    <property type="entry name" value="Winged helix-like DNA-binding domain superfamily/Winged helix DNA-binding domain"/>
    <property type="match status" value="1"/>
</dbReference>
<dbReference type="Pfam" id="PF00126">
    <property type="entry name" value="HTH_1"/>
    <property type="match status" value="1"/>
</dbReference>
<name>A0A1Q9A871_9HYPH</name>
<dbReference type="CDD" id="cd08474">
    <property type="entry name" value="PBP2_CrgA_like_5"/>
    <property type="match status" value="1"/>
</dbReference>
<sequence>MNRIQLSQLAVLATVAETASFRKAAEERGIAPSAVSHAVSALEASLGVRLLARTTRSVAPTQEGRQLLEKLAPALADIGMALDTLTENKTHPAGPLRITLPHLAAEDLIVPKLGAFLALYPDIRLELITNDLFEDIVEKGFHAGLRLGEHLEADMVAVRASAPIRGTIVGAPQYFERYPPPYHPHDLMQHRCIRRRFSSGRIYRWELERDGQAVVVDVPGILTLADQRLIRLAALGGAGLAFVFDQRVEQDVAEGRLVRVLEDWCPPFDGFHIYYPTRRQMRPALRAFVDFFRYRS</sequence>
<dbReference type="EMBL" id="MKIN01000020">
    <property type="protein sequence ID" value="OLP50785.1"/>
    <property type="molecule type" value="Genomic_DNA"/>
</dbReference>
<dbReference type="Gene3D" id="3.40.190.290">
    <property type="match status" value="1"/>
</dbReference>
<dbReference type="Proteomes" id="UP000544107">
    <property type="component" value="Unassembled WGS sequence"/>
</dbReference>
<dbReference type="STRING" id="887144.BJF91_05905"/>
<dbReference type="PANTHER" id="PTHR30537:SF1">
    <property type="entry name" value="HTH-TYPE TRANSCRIPTIONAL REGULATOR PGRR"/>
    <property type="match status" value="1"/>
</dbReference>
<evidence type="ECO:0000256" key="3">
    <source>
        <dbReference type="ARBA" id="ARBA00023125"/>
    </source>
</evidence>